<gene>
    <name evidence="13" type="ORF">METZ01_LOCUS17785</name>
</gene>
<keyword evidence="7" id="KW-0560">Oxidoreductase</keyword>
<evidence type="ECO:0000256" key="2">
    <source>
        <dbReference type="ARBA" id="ARBA00004496"/>
    </source>
</evidence>
<dbReference type="NCBIfam" id="TIGR01350">
    <property type="entry name" value="lipoamide_DH"/>
    <property type="match status" value="1"/>
</dbReference>
<feature type="domain" description="FAD/NAD(P)-binding" evidence="12">
    <location>
        <begin position="5"/>
        <end position="322"/>
    </location>
</feature>
<evidence type="ECO:0000256" key="7">
    <source>
        <dbReference type="ARBA" id="ARBA00023002"/>
    </source>
</evidence>
<feature type="domain" description="Pyridine nucleotide-disulphide oxidoreductase dimerisation" evidence="11">
    <location>
        <begin position="342"/>
        <end position="451"/>
    </location>
</feature>
<proteinExistence type="inferred from homology"/>
<keyword evidence="8" id="KW-0520">NAD</keyword>
<accession>A0A381PD51</accession>
<dbReference type="Pfam" id="PF02852">
    <property type="entry name" value="Pyr_redox_dim"/>
    <property type="match status" value="1"/>
</dbReference>
<keyword evidence="10" id="KW-0676">Redox-active center</keyword>
<evidence type="ECO:0000256" key="5">
    <source>
        <dbReference type="ARBA" id="ARBA00022630"/>
    </source>
</evidence>
<dbReference type="Gene3D" id="3.50.50.60">
    <property type="entry name" value="FAD/NAD(P)-binding domain"/>
    <property type="match status" value="2"/>
</dbReference>
<sequence>MESNYDLVVIGSGPGGYVAAIRAGQLGLKTAIVEKEELGGVCLNWGCIPSKSLLKNAEILSYFNRADEFGLKMDNFHADYSVAIDRSRKVVDRNTKGVAFLLAKNKVDHIQGTAKIVGAGKVEVAPDGNVIEAKNIIVATGARPRSIPPLPIDGEKVITSRESIVLSDLPESIVIVGGGAIGVEFAYIYKMYGVQVTIVEMLPRLVPNEDEDISAQLEQAFKRARIDFLTGASVTAVDISGSGVIVTVDKDGTAQTLECDKVLVAIGIQPNVEDLGLESVGIATDRTGIIVDDKMATNVAGIYAIGDVNGKMPLAHVASAQAAVAVETIAGMETQPLDYTYMPRATYCMPQIASFGLTEAQAREKGKEVNVGTFNVQANGKALAMGENSGLVKLVVDAKYGELLGGHMIGPEVTELLGELSMTRILEGTVLELGWAVHAHPSISEMLKEAALSAQGRTIHM</sequence>
<evidence type="ECO:0000256" key="10">
    <source>
        <dbReference type="ARBA" id="ARBA00023284"/>
    </source>
</evidence>
<evidence type="ECO:0000256" key="3">
    <source>
        <dbReference type="ARBA" id="ARBA00007532"/>
    </source>
</evidence>
<reference evidence="13" key="1">
    <citation type="submission" date="2018-05" db="EMBL/GenBank/DDBJ databases">
        <authorList>
            <person name="Lanie J.A."/>
            <person name="Ng W.-L."/>
            <person name="Kazmierczak K.M."/>
            <person name="Andrzejewski T.M."/>
            <person name="Davidsen T.M."/>
            <person name="Wayne K.J."/>
            <person name="Tettelin H."/>
            <person name="Glass J.I."/>
            <person name="Rusch D."/>
            <person name="Podicherti R."/>
            <person name="Tsui H.-C.T."/>
            <person name="Winkler M.E."/>
        </authorList>
    </citation>
    <scope>NUCLEOTIDE SEQUENCE</scope>
</reference>
<dbReference type="PANTHER" id="PTHR22912:SF217">
    <property type="entry name" value="DIHYDROLIPOYL DEHYDROGENASE"/>
    <property type="match status" value="1"/>
</dbReference>
<evidence type="ECO:0000259" key="11">
    <source>
        <dbReference type="Pfam" id="PF02852"/>
    </source>
</evidence>
<dbReference type="PANTHER" id="PTHR22912">
    <property type="entry name" value="DISULFIDE OXIDOREDUCTASE"/>
    <property type="match status" value="1"/>
</dbReference>
<dbReference type="PIRSF" id="PIRSF000350">
    <property type="entry name" value="Mercury_reductase_MerA"/>
    <property type="match status" value="1"/>
</dbReference>
<dbReference type="InterPro" id="IPR012999">
    <property type="entry name" value="Pyr_OxRdtase_I_AS"/>
</dbReference>
<dbReference type="InterPro" id="IPR023753">
    <property type="entry name" value="FAD/NAD-binding_dom"/>
</dbReference>
<evidence type="ECO:0000256" key="4">
    <source>
        <dbReference type="ARBA" id="ARBA00022490"/>
    </source>
</evidence>
<evidence type="ECO:0000256" key="6">
    <source>
        <dbReference type="ARBA" id="ARBA00022827"/>
    </source>
</evidence>
<dbReference type="InterPro" id="IPR004099">
    <property type="entry name" value="Pyr_nucl-diS_OxRdtase_dimer"/>
</dbReference>
<dbReference type="GO" id="GO:0050660">
    <property type="term" value="F:flavin adenine dinucleotide binding"/>
    <property type="evidence" value="ECO:0007669"/>
    <property type="project" value="InterPro"/>
</dbReference>
<organism evidence="13">
    <name type="scientific">marine metagenome</name>
    <dbReference type="NCBI Taxonomy" id="408172"/>
    <lineage>
        <taxon>unclassified sequences</taxon>
        <taxon>metagenomes</taxon>
        <taxon>ecological metagenomes</taxon>
    </lineage>
</organism>
<protein>
    <recommendedName>
        <fullName evidence="14">Dihydrolipoyl dehydrogenase</fullName>
    </recommendedName>
</protein>
<evidence type="ECO:0000256" key="9">
    <source>
        <dbReference type="ARBA" id="ARBA00023157"/>
    </source>
</evidence>
<dbReference type="Pfam" id="PF07992">
    <property type="entry name" value="Pyr_redox_2"/>
    <property type="match status" value="1"/>
</dbReference>
<dbReference type="SUPFAM" id="SSF55424">
    <property type="entry name" value="FAD/NAD-linked reductases, dimerisation (C-terminal) domain"/>
    <property type="match status" value="1"/>
</dbReference>
<dbReference type="Gene3D" id="3.30.390.30">
    <property type="match status" value="1"/>
</dbReference>
<dbReference type="GO" id="GO:0005737">
    <property type="term" value="C:cytoplasm"/>
    <property type="evidence" value="ECO:0007669"/>
    <property type="project" value="UniProtKB-SubCell"/>
</dbReference>
<name>A0A381PD51_9ZZZZ</name>
<dbReference type="PRINTS" id="PR00411">
    <property type="entry name" value="PNDRDTASEI"/>
</dbReference>
<dbReference type="InterPro" id="IPR016156">
    <property type="entry name" value="FAD/NAD-linked_Rdtase_dimer_sf"/>
</dbReference>
<dbReference type="InterPro" id="IPR036188">
    <property type="entry name" value="FAD/NAD-bd_sf"/>
</dbReference>
<evidence type="ECO:0008006" key="14">
    <source>
        <dbReference type="Google" id="ProtNLM"/>
    </source>
</evidence>
<dbReference type="GO" id="GO:0004148">
    <property type="term" value="F:dihydrolipoyl dehydrogenase (NADH) activity"/>
    <property type="evidence" value="ECO:0007669"/>
    <property type="project" value="InterPro"/>
</dbReference>
<dbReference type="EMBL" id="UINC01000946">
    <property type="protein sequence ID" value="SUZ64931.1"/>
    <property type="molecule type" value="Genomic_DNA"/>
</dbReference>
<dbReference type="InterPro" id="IPR050151">
    <property type="entry name" value="Class-I_Pyr_Nuc-Dis_Oxidored"/>
</dbReference>
<evidence type="ECO:0000256" key="1">
    <source>
        <dbReference type="ARBA" id="ARBA00001974"/>
    </source>
</evidence>
<dbReference type="PROSITE" id="PS00076">
    <property type="entry name" value="PYRIDINE_REDOX_1"/>
    <property type="match status" value="1"/>
</dbReference>
<evidence type="ECO:0000259" key="12">
    <source>
        <dbReference type="Pfam" id="PF07992"/>
    </source>
</evidence>
<dbReference type="GO" id="GO:0006103">
    <property type="term" value="P:2-oxoglutarate metabolic process"/>
    <property type="evidence" value="ECO:0007669"/>
    <property type="project" value="TreeGrafter"/>
</dbReference>
<evidence type="ECO:0000313" key="13">
    <source>
        <dbReference type="EMBL" id="SUZ64931.1"/>
    </source>
</evidence>
<dbReference type="PRINTS" id="PR00368">
    <property type="entry name" value="FADPNR"/>
</dbReference>
<dbReference type="FunFam" id="3.30.390.30:FF:000001">
    <property type="entry name" value="Dihydrolipoyl dehydrogenase"/>
    <property type="match status" value="1"/>
</dbReference>
<keyword evidence="5" id="KW-0285">Flavoprotein</keyword>
<comment type="subcellular location">
    <subcellularLocation>
        <location evidence="2">Cytoplasm</location>
    </subcellularLocation>
</comment>
<dbReference type="InterPro" id="IPR001100">
    <property type="entry name" value="Pyr_nuc-diS_OxRdtase"/>
</dbReference>
<dbReference type="SUPFAM" id="SSF51905">
    <property type="entry name" value="FAD/NAD(P)-binding domain"/>
    <property type="match status" value="1"/>
</dbReference>
<dbReference type="InterPro" id="IPR006258">
    <property type="entry name" value="Lipoamide_DH"/>
</dbReference>
<dbReference type="AlphaFoldDB" id="A0A381PD51"/>
<keyword evidence="4" id="KW-0963">Cytoplasm</keyword>
<keyword evidence="6" id="KW-0274">FAD</keyword>
<comment type="cofactor">
    <cofactor evidence="1">
        <name>FAD</name>
        <dbReference type="ChEBI" id="CHEBI:57692"/>
    </cofactor>
</comment>
<evidence type="ECO:0000256" key="8">
    <source>
        <dbReference type="ARBA" id="ARBA00023027"/>
    </source>
</evidence>
<keyword evidence="9" id="KW-1015">Disulfide bond</keyword>
<comment type="similarity">
    <text evidence="3">Belongs to the class-I pyridine nucleotide-disulfide oxidoreductase family.</text>
</comment>